<proteinExistence type="inferred from homology"/>
<accession>A0A1A9F247</accession>
<dbReference type="Gene3D" id="2.40.30.170">
    <property type="match status" value="1"/>
</dbReference>
<sequence>MGIPKSLLLIPLVLLIAAGIYWLQREDPVPVALFDVERGTVELIAANSRAGTIRACQRSRLSMPQGGRVERLLVSEGDRVKAGQVLLELWHQDLDVRVEQARATLRVRQIEQQRSCDNADLAQREYLRTQPLAQRKLASAERLDQRETDARLGKLSCDQAGATTDQASAELRLQQIMLDESRLRAPFAGIVAQINGEPGEFVTPSPPGIPTPPAVDLIDDSCLYVRAPIDEIEAARLSVGQPARISLDAFRDQVFPGRISRIAAFVTEVEKQARTVDIDVLFAPLPENANFLVGYSADVEIILDQRALATRIPTETLLDGNRVLRYDPKSGTLVEQKVTPGLSNWNWIEVTDGLDPGQRILQSLDREGVGDGTKVIPE</sequence>
<reference evidence="2 3" key="2">
    <citation type="journal article" date="2018" name="Int. J. Syst. Evol. Microbiol.">
        <title>Marinobacterium aestuarii sp. nov., a benzene-degrading marine bacterium isolated from estuary sediment.</title>
        <authorList>
            <person name="Bae S.S."/>
            <person name="Jung J."/>
            <person name="Chung D."/>
            <person name="Baek K."/>
        </authorList>
    </citation>
    <scope>NUCLEOTIDE SEQUENCE [LARGE SCALE GENOMIC DNA]</scope>
    <source>
        <strain evidence="2 3">ST58-10</strain>
    </source>
</reference>
<dbReference type="PANTHER" id="PTHR30469:SF15">
    <property type="entry name" value="HLYD FAMILY OF SECRETION PROTEINS"/>
    <property type="match status" value="1"/>
</dbReference>
<dbReference type="Proteomes" id="UP000078070">
    <property type="component" value="Chromosome"/>
</dbReference>
<dbReference type="PANTHER" id="PTHR30469">
    <property type="entry name" value="MULTIDRUG RESISTANCE PROTEIN MDTA"/>
    <property type="match status" value="1"/>
</dbReference>
<evidence type="ECO:0000256" key="1">
    <source>
        <dbReference type="ARBA" id="ARBA00009477"/>
    </source>
</evidence>
<reference evidence="3" key="1">
    <citation type="submission" date="2016-05" db="EMBL/GenBank/DDBJ databases">
        <authorList>
            <person name="Baek K."/>
            <person name="Yang S.-J."/>
        </authorList>
    </citation>
    <scope>NUCLEOTIDE SEQUENCE [LARGE SCALE GENOMIC DNA]</scope>
    <source>
        <strain evidence="3">ST58-10</strain>
    </source>
</reference>
<protein>
    <submittedName>
        <fullName evidence="2">Efflux transporter periplasmic adaptor subunit</fullName>
    </submittedName>
</protein>
<dbReference type="AlphaFoldDB" id="A0A1A9F247"/>
<dbReference type="GO" id="GO:0015562">
    <property type="term" value="F:efflux transmembrane transporter activity"/>
    <property type="evidence" value="ECO:0007669"/>
    <property type="project" value="TreeGrafter"/>
</dbReference>
<evidence type="ECO:0000313" key="2">
    <source>
        <dbReference type="EMBL" id="ANG64172.1"/>
    </source>
</evidence>
<name>A0A1A9F247_9GAMM</name>
<dbReference type="Gene3D" id="1.10.287.470">
    <property type="entry name" value="Helix hairpin bin"/>
    <property type="match status" value="1"/>
</dbReference>
<dbReference type="Gene3D" id="2.40.420.20">
    <property type="match status" value="1"/>
</dbReference>
<dbReference type="EMBL" id="CP015839">
    <property type="protein sequence ID" value="ANG64172.1"/>
    <property type="molecule type" value="Genomic_DNA"/>
</dbReference>
<dbReference type="SUPFAM" id="SSF111369">
    <property type="entry name" value="HlyD-like secretion proteins"/>
    <property type="match status" value="1"/>
</dbReference>
<evidence type="ECO:0000313" key="3">
    <source>
        <dbReference type="Proteomes" id="UP000078070"/>
    </source>
</evidence>
<gene>
    <name evidence="2" type="ORF">A8C75_17960</name>
</gene>
<dbReference type="GO" id="GO:1990281">
    <property type="term" value="C:efflux pump complex"/>
    <property type="evidence" value="ECO:0007669"/>
    <property type="project" value="TreeGrafter"/>
</dbReference>
<dbReference type="KEGG" id="mars:A8C75_17960"/>
<dbReference type="NCBIfam" id="TIGR01730">
    <property type="entry name" value="RND_mfp"/>
    <property type="match status" value="1"/>
</dbReference>
<dbReference type="Gene3D" id="2.40.50.100">
    <property type="match status" value="1"/>
</dbReference>
<dbReference type="InterPro" id="IPR006143">
    <property type="entry name" value="RND_pump_MFP"/>
</dbReference>
<organism evidence="2 3">
    <name type="scientific">Marinobacterium aestuarii</name>
    <dbReference type="NCBI Taxonomy" id="1821621"/>
    <lineage>
        <taxon>Bacteria</taxon>
        <taxon>Pseudomonadati</taxon>
        <taxon>Pseudomonadota</taxon>
        <taxon>Gammaproteobacteria</taxon>
        <taxon>Oceanospirillales</taxon>
        <taxon>Oceanospirillaceae</taxon>
        <taxon>Marinobacterium</taxon>
    </lineage>
</organism>
<dbReference type="RefSeq" id="WP_067385543.1">
    <property type="nucleotide sequence ID" value="NZ_CP015839.1"/>
</dbReference>
<keyword evidence="3" id="KW-1185">Reference proteome</keyword>
<dbReference type="STRING" id="1821621.A8C75_17960"/>
<comment type="similarity">
    <text evidence="1">Belongs to the membrane fusion protein (MFP) (TC 8.A.1) family.</text>
</comment>
<dbReference type="OrthoDB" id="9806939at2"/>